<evidence type="ECO:0000313" key="1">
    <source>
        <dbReference type="EMBL" id="KAJ9048453.1"/>
    </source>
</evidence>
<name>A0ACC2REF0_9FUNG</name>
<keyword evidence="2" id="KW-1185">Reference proteome</keyword>
<evidence type="ECO:0000313" key="2">
    <source>
        <dbReference type="Proteomes" id="UP001165960"/>
    </source>
</evidence>
<sequence>MGRLSLPNTSQQLPYPISFSCRYRSRTRSSQYFTGEDSSREESAEVSGKMISSTEELKGVYRKG</sequence>
<accession>A0ACC2REF0</accession>
<dbReference type="EMBL" id="QTSX02007399">
    <property type="protein sequence ID" value="KAJ9048453.1"/>
    <property type="molecule type" value="Genomic_DNA"/>
</dbReference>
<reference evidence="1" key="1">
    <citation type="submission" date="2022-04" db="EMBL/GenBank/DDBJ databases">
        <title>Genome of the entomopathogenic fungus Entomophthora muscae.</title>
        <authorList>
            <person name="Elya C."/>
            <person name="Lovett B.R."/>
            <person name="Lee E."/>
            <person name="Macias A.M."/>
            <person name="Hajek A.E."/>
            <person name="De Bivort B.L."/>
            <person name="Kasson M.T."/>
            <person name="De Fine Licht H.H."/>
            <person name="Stajich J.E."/>
        </authorList>
    </citation>
    <scope>NUCLEOTIDE SEQUENCE</scope>
    <source>
        <strain evidence="1">Berkeley</strain>
    </source>
</reference>
<proteinExistence type="predicted"/>
<protein>
    <submittedName>
        <fullName evidence="1">Uncharacterized protein</fullName>
    </submittedName>
</protein>
<comment type="caution">
    <text evidence="1">The sequence shown here is derived from an EMBL/GenBank/DDBJ whole genome shotgun (WGS) entry which is preliminary data.</text>
</comment>
<gene>
    <name evidence="1" type="ORF">DSO57_1034945</name>
</gene>
<organism evidence="1 2">
    <name type="scientific">Entomophthora muscae</name>
    <dbReference type="NCBI Taxonomy" id="34485"/>
    <lineage>
        <taxon>Eukaryota</taxon>
        <taxon>Fungi</taxon>
        <taxon>Fungi incertae sedis</taxon>
        <taxon>Zoopagomycota</taxon>
        <taxon>Entomophthoromycotina</taxon>
        <taxon>Entomophthoromycetes</taxon>
        <taxon>Entomophthorales</taxon>
        <taxon>Entomophthoraceae</taxon>
        <taxon>Entomophthora</taxon>
    </lineage>
</organism>
<dbReference type="Proteomes" id="UP001165960">
    <property type="component" value="Unassembled WGS sequence"/>
</dbReference>